<proteinExistence type="predicted"/>
<dbReference type="RefSeq" id="WP_126612963.1">
    <property type="nucleotide sequence ID" value="NZ_JBHUCY010000004.1"/>
</dbReference>
<name>A0A431VKX3_9PROT</name>
<keyword evidence="2" id="KW-1185">Reference proteome</keyword>
<dbReference type="AlphaFoldDB" id="A0A431VKX3"/>
<dbReference type="EMBL" id="RXMA01000003">
    <property type="protein sequence ID" value="RTR23057.1"/>
    <property type="molecule type" value="Genomic_DNA"/>
</dbReference>
<comment type="caution">
    <text evidence="1">The sequence shown here is derived from an EMBL/GenBank/DDBJ whole genome shotgun (WGS) entry which is preliminary data.</text>
</comment>
<sequence>MIQDIAVQITGYQTASATTVGAVVEPQSTTTVEISRSVLGAAASTQQVSANIGGVSAAADAAGRAAAAVVSATEWMTGPNECSGSSPAA</sequence>
<reference evidence="1 2" key="1">
    <citation type="submission" date="2018-12" db="EMBL/GenBank/DDBJ databases">
        <authorList>
            <person name="Yang Y."/>
        </authorList>
    </citation>
    <scope>NUCLEOTIDE SEQUENCE [LARGE SCALE GENOMIC DNA]</scope>
    <source>
        <strain evidence="1 2">L-25-5w-1</strain>
    </source>
</reference>
<dbReference type="Proteomes" id="UP000277007">
    <property type="component" value="Unassembled WGS sequence"/>
</dbReference>
<gene>
    <name evidence="1" type="ORF">EJ903_05690</name>
</gene>
<protein>
    <submittedName>
        <fullName evidence="1">Uncharacterized protein</fullName>
    </submittedName>
</protein>
<evidence type="ECO:0000313" key="2">
    <source>
        <dbReference type="Proteomes" id="UP000277007"/>
    </source>
</evidence>
<evidence type="ECO:0000313" key="1">
    <source>
        <dbReference type="EMBL" id="RTR23057.1"/>
    </source>
</evidence>
<organism evidence="1 2">
    <name type="scientific">Azospirillum griseum</name>
    <dbReference type="NCBI Taxonomy" id="2496639"/>
    <lineage>
        <taxon>Bacteria</taxon>
        <taxon>Pseudomonadati</taxon>
        <taxon>Pseudomonadota</taxon>
        <taxon>Alphaproteobacteria</taxon>
        <taxon>Rhodospirillales</taxon>
        <taxon>Azospirillaceae</taxon>
        <taxon>Azospirillum</taxon>
    </lineage>
</organism>
<accession>A0A431VKX3</accession>